<evidence type="ECO:0000313" key="3">
    <source>
        <dbReference type="EMBL" id="SMC08878.1"/>
    </source>
</evidence>
<dbReference type="STRING" id="1069081.SAMN05660197_0660"/>
<sequence length="167" mass="19458">MSHLPFDQILIFVLFITILFLILYFFRRKPPLKYKAVQKIFTPSERKFFIHLQQAVGNEFYIFAKVRAADVLLPVSAKDRSRWQSAFNKVACKHFDYVLCDAKLSIVAAIELDDASHNRADRVERDAFIEWACKSAGVPLIRIKTAKNYDIRELRSFILRQCKVSKA</sequence>
<dbReference type="Proteomes" id="UP000192602">
    <property type="component" value="Unassembled WGS sequence"/>
</dbReference>
<accession>A0A1W1WRD7</accession>
<keyword evidence="1" id="KW-0472">Membrane</keyword>
<dbReference type="RefSeq" id="WP_084275136.1">
    <property type="nucleotide sequence ID" value="NZ_AP026671.1"/>
</dbReference>
<feature type="transmembrane region" description="Helical" evidence="1">
    <location>
        <begin position="6"/>
        <end position="26"/>
    </location>
</feature>
<feature type="domain" description="DUF2726" evidence="2">
    <location>
        <begin position="38"/>
        <end position="158"/>
    </location>
</feature>
<dbReference type="AlphaFoldDB" id="A0A1W1WRD7"/>
<reference evidence="4" key="1">
    <citation type="submission" date="2017-04" db="EMBL/GenBank/DDBJ databases">
        <authorList>
            <person name="Varghese N."/>
            <person name="Submissions S."/>
        </authorList>
    </citation>
    <scope>NUCLEOTIDE SEQUENCE [LARGE SCALE GENOMIC DNA]</scope>
    <source>
        <strain evidence="4">DSM 16512</strain>
    </source>
</reference>
<dbReference type="EMBL" id="FWWZ01000001">
    <property type="protein sequence ID" value="SMC08878.1"/>
    <property type="molecule type" value="Genomic_DNA"/>
</dbReference>
<proteinExistence type="predicted"/>
<keyword evidence="1" id="KW-1133">Transmembrane helix</keyword>
<dbReference type="InterPro" id="IPR024402">
    <property type="entry name" value="DUF2726"/>
</dbReference>
<protein>
    <recommendedName>
        <fullName evidence="2">DUF2726 domain-containing protein</fullName>
    </recommendedName>
</protein>
<name>A0A1W1WRD7_9BACT</name>
<gene>
    <name evidence="3" type="ORF">SAMN05660197_0660</name>
</gene>
<organism evidence="3 4">
    <name type="scientific">Nitratiruptor tergarcus DSM 16512</name>
    <dbReference type="NCBI Taxonomy" id="1069081"/>
    <lineage>
        <taxon>Bacteria</taxon>
        <taxon>Pseudomonadati</taxon>
        <taxon>Campylobacterota</taxon>
        <taxon>Epsilonproteobacteria</taxon>
        <taxon>Nautiliales</taxon>
        <taxon>Nitratiruptoraceae</taxon>
        <taxon>Nitratiruptor</taxon>
    </lineage>
</organism>
<evidence type="ECO:0000256" key="1">
    <source>
        <dbReference type="SAM" id="Phobius"/>
    </source>
</evidence>
<keyword evidence="4" id="KW-1185">Reference proteome</keyword>
<dbReference type="Pfam" id="PF10881">
    <property type="entry name" value="DUF2726"/>
    <property type="match status" value="1"/>
</dbReference>
<evidence type="ECO:0000313" key="4">
    <source>
        <dbReference type="Proteomes" id="UP000192602"/>
    </source>
</evidence>
<keyword evidence="1" id="KW-0812">Transmembrane</keyword>
<evidence type="ECO:0000259" key="2">
    <source>
        <dbReference type="Pfam" id="PF10881"/>
    </source>
</evidence>
<dbReference type="OrthoDB" id="5782056at2"/>